<accession>A0ABV1H2D0</accession>
<keyword evidence="1" id="KW-0812">Transmembrane</keyword>
<feature type="transmembrane region" description="Helical" evidence="1">
    <location>
        <begin position="225"/>
        <end position="243"/>
    </location>
</feature>
<keyword evidence="1" id="KW-1133">Transmembrane helix</keyword>
<gene>
    <name evidence="2" type="ORF">WMO37_00485</name>
</gene>
<dbReference type="Proteomes" id="UP001546774">
    <property type="component" value="Unassembled WGS sequence"/>
</dbReference>
<proteinExistence type="predicted"/>
<evidence type="ECO:0000313" key="3">
    <source>
        <dbReference type="Proteomes" id="UP001546774"/>
    </source>
</evidence>
<reference evidence="2" key="1">
    <citation type="submission" date="2024-03" db="EMBL/GenBank/DDBJ databases">
        <title>Human intestinal bacterial collection.</title>
        <authorList>
            <person name="Pauvert C."/>
            <person name="Hitch T.C.A."/>
            <person name="Clavel T."/>
        </authorList>
    </citation>
    <scope>NUCLEOTIDE SEQUENCE [LARGE SCALE GENOMIC DNA]</scope>
    <source>
        <strain evidence="2">CLA-AA-H89B</strain>
    </source>
</reference>
<organism evidence="2 3">
    <name type="scientific">Lachnospira intestinalis</name>
    <dbReference type="NCBI Taxonomy" id="3133158"/>
    <lineage>
        <taxon>Bacteria</taxon>
        <taxon>Bacillati</taxon>
        <taxon>Bacillota</taxon>
        <taxon>Clostridia</taxon>
        <taxon>Lachnospirales</taxon>
        <taxon>Lachnospiraceae</taxon>
        <taxon>Lachnospira</taxon>
    </lineage>
</organism>
<comment type="caution">
    <text evidence="2">The sequence shown here is derived from an EMBL/GenBank/DDBJ whole genome shotgun (WGS) entry which is preliminary data.</text>
</comment>
<keyword evidence="3" id="KW-1185">Reference proteome</keyword>
<feature type="transmembrane region" description="Helical" evidence="1">
    <location>
        <begin position="155"/>
        <end position="179"/>
    </location>
</feature>
<sequence>MLKLMKYEFKKQMFSKIIIAAILGVLTLYFGIACVIDKETHAAIATMLIFTVMVFAGLYVAVESLSVYDKDLKTKQSYMLFLVPKSSYEILGAKMISAVLQIFFTMLIYGIVAVLCGSVFLIKYSSVRELMTLVQNILEINYSVRVDWGFAVQKILTVFVTWVFIVVLGYFVETLIYTLVHKTKLTSFIVFVAYILCFWGVVSADNAILNAISKSSQVMQSSVEILFFLVINTLLYVASAWLMDKKLSV</sequence>
<evidence type="ECO:0000256" key="1">
    <source>
        <dbReference type="SAM" id="Phobius"/>
    </source>
</evidence>
<feature type="transmembrane region" description="Helical" evidence="1">
    <location>
        <begin position="185"/>
        <end position="204"/>
    </location>
</feature>
<dbReference type="PROSITE" id="PS51257">
    <property type="entry name" value="PROKAR_LIPOPROTEIN"/>
    <property type="match status" value="1"/>
</dbReference>
<evidence type="ECO:0000313" key="2">
    <source>
        <dbReference type="EMBL" id="MEQ2553496.1"/>
    </source>
</evidence>
<feature type="transmembrane region" description="Helical" evidence="1">
    <location>
        <begin position="102"/>
        <end position="122"/>
    </location>
</feature>
<evidence type="ECO:0008006" key="4">
    <source>
        <dbReference type="Google" id="ProtNLM"/>
    </source>
</evidence>
<name>A0ABV1H2D0_9FIRM</name>
<keyword evidence="1" id="KW-0472">Membrane</keyword>
<dbReference type="EMBL" id="JBBMFS010000001">
    <property type="protein sequence ID" value="MEQ2553496.1"/>
    <property type="molecule type" value="Genomic_DNA"/>
</dbReference>
<protein>
    <recommendedName>
        <fullName evidence="4">ABC transporter permease</fullName>
    </recommendedName>
</protein>
<feature type="transmembrane region" description="Helical" evidence="1">
    <location>
        <begin position="43"/>
        <end position="65"/>
    </location>
</feature>